<dbReference type="GO" id="GO:0043856">
    <property type="term" value="F:anti-sigma factor antagonist activity"/>
    <property type="evidence" value="ECO:0007669"/>
    <property type="project" value="InterPro"/>
</dbReference>
<dbReference type="RefSeq" id="WP_093882394.1">
    <property type="nucleotide sequence ID" value="NZ_FOBS01000004.1"/>
</dbReference>
<dbReference type="STRING" id="43775.SAMN04489760_10436"/>
<dbReference type="OrthoDB" id="280847at2"/>
<dbReference type="PROSITE" id="PS50801">
    <property type="entry name" value="STAS"/>
    <property type="match status" value="1"/>
</dbReference>
<evidence type="ECO:0000313" key="4">
    <source>
        <dbReference type="EMBL" id="SEM09688.1"/>
    </source>
</evidence>
<dbReference type="AlphaFoldDB" id="A0A1H7VLM0"/>
<sequence>MEIVTTKEKDTVVVSVKEKIDAVTAPEFEKTLANLMVQGEKTFLLNFSGLDYISSAGLRSILATAKQLKPKGGKILFSGLKGPVKDVFNISGFGTIFKIFETQEDALK</sequence>
<organism evidence="4 5">
    <name type="scientific">Syntrophus gentianae</name>
    <dbReference type="NCBI Taxonomy" id="43775"/>
    <lineage>
        <taxon>Bacteria</taxon>
        <taxon>Pseudomonadati</taxon>
        <taxon>Thermodesulfobacteriota</taxon>
        <taxon>Syntrophia</taxon>
        <taxon>Syntrophales</taxon>
        <taxon>Syntrophaceae</taxon>
        <taxon>Syntrophus</taxon>
    </lineage>
</organism>
<keyword evidence="5" id="KW-1185">Reference proteome</keyword>
<dbReference type="Gene3D" id="3.30.750.24">
    <property type="entry name" value="STAS domain"/>
    <property type="match status" value="1"/>
</dbReference>
<dbReference type="PANTHER" id="PTHR33495">
    <property type="entry name" value="ANTI-SIGMA FACTOR ANTAGONIST TM_1081-RELATED-RELATED"/>
    <property type="match status" value="1"/>
</dbReference>
<feature type="domain" description="STAS" evidence="3">
    <location>
        <begin position="1"/>
        <end position="108"/>
    </location>
</feature>
<dbReference type="PANTHER" id="PTHR33495:SF14">
    <property type="entry name" value="ANTI-SIGMA FACTOR ANTAGONIST"/>
    <property type="match status" value="1"/>
</dbReference>
<evidence type="ECO:0000256" key="1">
    <source>
        <dbReference type="ARBA" id="ARBA00009013"/>
    </source>
</evidence>
<dbReference type="NCBIfam" id="TIGR00377">
    <property type="entry name" value="ant_ant_sig"/>
    <property type="match status" value="1"/>
</dbReference>
<gene>
    <name evidence="4" type="ORF">SAMN04489760_10436</name>
</gene>
<proteinExistence type="inferred from homology"/>
<name>A0A1H7VLM0_9BACT</name>
<protein>
    <recommendedName>
        <fullName evidence="2">Anti-sigma factor antagonist</fullName>
    </recommendedName>
</protein>
<dbReference type="EMBL" id="FOBS01000004">
    <property type="protein sequence ID" value="SEM09688.1"/>
    <property type="molecule type" value="Genomic_DNA"/>
</dbReference>
<dbReference type="InterPro" id="IPR003658">
    <property type="entry name" value="Anti-sigma_ant"/>
</dbReference>
<reference evidence="4 5" key="1">
    <citation type="submission" date="2016-10" db="EMBL/GenBank/DDBJ databases">
        <authorList>
            <person name="de Groot N.N."/>
        </authorList>
    </citation>
    <scope>NUCLEOTIDE SEQUENCE [LARGE SCALE GENOMIC DNA]</scope>
    <source>
        <strain evidence="4 5">DSM 8423</strain>
    </source>
</reference>
<dbReference type="InterPro" id="IPR002645">
    <property type="entry name" value="STAS_dom"/>
</dbReference>
<dbReference type="Proteomes" id="UP000198744">
    <property type="component" value="Unassembled WGS sequence"/>
</dbReference>
<evidence type="ECO:0000313" key="5">
    <source>
        <dbReference type="Proteomes" id="UP000198744"/>
    </source>
</evidence>
<accession>A0A1H7VLM0</accession>
<evidence type="ECO:0000256" key="2">
    <source>
        <dbReference type="RuleBase" id="RU003749"/>
    </source>
</evidence>
<dbReference type="Pfam" id="PF01740">
    <property type="entry name" value="STAS"/>
    <property type="match status" value="1"/>
</dbReference>
<evidence type="ECO:0000259" key="3">
    <source>
        <dbReference type="PROSITE" id="PS50801"/>
    </source>
</evidence>
<dbReference type="InterPro" id="IPR036513">
    <property type="entry name" value="STAS_dom_sf"/>
</dbReference>
<comment type="similarity">
    <text evidence="1 2">Belongs to the anti-sigma-factor antagonist family.</text>
</comment>
<dbReference type="CDD" id="cd07043">
    <property type="entry name" value="STAS_anti-anti-sigma_factors"/>
    <property type="match status" value="1"/>
</dbReference>
<dbReference type="SUPFAM" id="SSF52091">
    <property type="entry name" value="SpoIIaa-like"/>
    <property type="match status" value="1"/>
</dbReference>